<accession>A0A5C6W3I5</accession>
<reference evidence="2 3" key="1">
    <citation type="journal article" date="2005" name="Int. J. Syst. Evol. Microbiol.">
        <title>Bacillus litoralis sp. nov., isolated from a tidal flat of the Yellow Sea in Korea.</title>
        <authorList>
            <person name="Yoon J.H."/>
            <person name="Oh T.K."/>
        </authorList>
    </citation>
    <scope>NUCLEOTIDE SEQUENCE [LARGE SCALE GENOMIC DNA]</scope>
    <source>
        <strain evidence="2 3">SW-211</strain>
    </source>
</reference>
<dbReference type="Proteomes" id="UP000321363">
    <property type="component" value="Unassembled WGS sequence"/>
</dbReference>
<dbReference type="AlphaFoldDB" id="A0A5C6W3I5"/>
<proteinExistence type="predicted"/>
<sequence>MTNIGWLIIFCEIGFWIFVLAGLITRYVFKKNKLGAAFLLCTPIIDLILIVASIIDLKNGQQATFFHGIAAYYIGMTVAFGHQMIRWADRRFAYKFANGPKPQGKPRYGIERARIERKGWIRHLLGWGIGNVLLFSIILIVDDKERTQEIYNVIYIWLLVLVIDFIISFSYTIFPKKTNSTISK</sequence>
<feature type="transmembrane region" description="Helical" evidence="1">
    <location>
        <begin position="6"/>
        <end position="29"/>
    </location>
</feature>
<feature type="transmembrane region" description="Helical" evidence="1">
    <location>
        <begin position="124"/>
        <end position="141"/>
    </location>
</feature>
<evidence type="ECO:0008006" key="4">
    <source>
        <dbReference type="Google" id="ProtNLM"/>
    </source>
</evidence>
<keyword evidence="3" id="KW-1185">Reference proteome</keyword>
<dbReference type="EMBL" id="VOQF01000006">
    <property type="protein sequence ID" value="TXC90443.1"/>
    <property type="molecule type" value="Genomic_DNA"/>
</dbReference>
<keyword evidence="1" id="KW-0812">Transmembrane</keyword>
<gene>
    <name evidence="2" type="ORF">FS935_10905</name>
</gene>
<organism evidence="2 3">
    <name type="scientific">Metabacillus litoralis</name>
    <dbReference type="NCBI Taxonomy" id="152268"/>
    <lineage>
        <taxon>Bacteria</taxon>
        <taxon>Bacillati</taxon>
        <taxon>Bacillota</taxon>
        <taxon>Bacilli</taxon>
        <taxon>Bacillales</taxon>
        <taxon>Bacillaceae</taxon>
        <taxon>Metabacillus</taxon>
    </lineage>
</organism>
<dbReference type="OrthoDB" id="2082317at2"/>
<dbReference type="RefSeq" id="WP_146948494.1">
    <property type="nucleotide sequence ID" value="NZ_VOQF01000006.1"/>
</dbReference>
<feature type="transmembrane region" description="Helical" evidence="1">
    <location>
        <begin position="36"/>
        <end position="55"/>
    </location>
</feature>
<evidence type="ECO:0000256" key="1">
    <source>
        <dbReference type="SAM" id="Phobius"/>
    </source>
</evidence>
<comment type="caution">
    <text evidence="2">The sequence shown here is derived from an EMBL/GenBank/DDBJ whole genome shotgun (WGS) entry which is preliminary data.</text>
</comment>
<feature type="transmembrane region" description="Helical" evidence="1">
    <location>
        <begin position="61"/>
        <end position="81"/>
    </location>
</feature>
<keyword evidence="1" id="KW-0472">Membrane</keyword>
<evidence type="ECO:0000313" key="3">
    <source>
        <dbReference type="Proteomes" id="UP000321363"/>
    </source>
</evidence>
<name>A0A5C6W3I5_9BACI</name>
<feature type="transmembrane region" description="Helical" evidence="1">
    <location>
        <begin position="153"/>
        <end position="174"/>
    </location>
</feature>
<keyword evidence="1" id="KW-1133">Transmembrane helix</keyword>
<evidence type="ECO:0000313" key="2">
    <source>
        <dbReference type="EMBL" id="TXC90443.1"/>
    </source>
</evidence>
<protein>
    <recommendedName>
        <fullName evidence="4">2TM domain-containing protein</fullName>
    </recommendedName>
</protein>